<dbReference type="PANTHER" id="PTHR12905">
    <property type="entry name" value="METALLOPHOSPHOESTERASE"/>
    <property type="match status" value="1"/>
</dbReference>
<name>A0A412QY31_PHOVU</name>
<dbReference type="Gene3D" id="3.60.21.10">
    <property type="match status" value="1"/>
</dbReference>
<dbReference type="RefSeq" id="WP_117852365.1">
    <property type="nucleotide sequence ID" value="NZ_JAKKWV010000002.1"/>
</dbReference>
<feature type="domain" description="Calcineurin-like phosphoesterase" evidence="1">
    <location>
        <begin position="19"/>
        <end position="168"/>
    </location>
</feature>
<dbReference type="Pfam" id="PF00149">
    <property type="entry name" value="Metallophos"/>
    <property type="match status" value="1"/>
</dbReference>
<dbReference type="InterPro" id="IPR051693">
    <property type="entry name" value="UPF0046_metallophosphoest"/>
</dbReference>
<proteinExistence type="predicted"/>
<dbReference type="Proteomes" id="UP000283833">
    <property type="component" value="Unassembled WGS sequence"/>
</dbReference>
<evidence type="ECO:0000313" key="2">
    <source>
        <dbReference type="EMBL" id="RGT96083.1"/>
    </source>
</evidence>
<dbReference type="AlphaFoldDB" id="A0A412QY31"/>
<dbReference type="GO" id="GO:0016787">
    <property type="term" value="F:hydrolase activity"/>
    <property type="evidence" value="ECO:0007669"/>
    <property type="project" value="InterPro"/>
</dbReference>
<dbReference type="InterPro" id="IPR004843">
    <property type="entry name" value="Calcineurin-like_PHP"/>
</dbReference>
<reference evidence="2 3" key="1">
    <citation type="submission" date="2018-08" db="EMBL/GenBank/DDBJ databases">
        <title>A genome reference for cultivated species of the human gut microbiota.</title>
        <authorList>
            <person name="Zou Y."/>
            <person name="Xue W."/>
            <person name="Luo G."/>
        </authorList>
    </citation>
    <scope>NUCLEOTIDE SEQUENCE [LARGE SCALE GENOMIC DNA]</scope>
    <source>
        <strain evidence="2 3">AF18-14</strain>
    </source>
</reference>
<accession>A0A412QY31</accession>
<dbReference type="InterPro" id="IPR046687">
    <property type="entry name" value="DUF6557"/>
</dbReference>
<dbReference type="SUPFAM" id="SSF56300">
    <property type="entry name" value="Metallo-dependent phosphatases"/>
    <property type="match status" value="1"/>
</dbReference>
<sequence length="346" mass="40629">MYFNYKGQSIFAFSDTHGMHRGLRIPSNIEILICAGDVITDFSEEGLKDFLNWYSNVPARLRIFVPGNHEIMFDYYPDKLNQLFPDNIVCLYDSRMEYKGISFYSISCKSLRNNLYSDIQSPVPAYTDILITHFPPQSILDDNDGIRKLKDWVEESRPAYHLFGHVHSQGEKMYDLLSTHCINVSCFMKLKNERNASFGVVTFKHLLEQYDFEEILQPFLKLWEHNVPELAERLDMSKWKRIYQSIQCIQEEPSDYYIKLVCRWESCTPMIDMNCSVYSKADNLRDCPMANYHSWAEILGMDILIDEDVEITPLELTAGLLWEITYYGGTEEMSHENQKRIFNLKE</sequence>
<dbReference type="EMBL" id="QRXI01000005">
    <property type="protein sequence ID" value="RGT96083.1"/>
    <property type="molecule type" value="Genomic_DNA"/>
</dbReference>
<comment type="caution">
    <text evidence="2">The sequence shown here is derived from an EMBL/GenBank/DDBJ whole genome shotgun (WGS) entry which is preliminary data.</text>
</comment>
<evidence type="ECO:0000313" key="3">
    <source>
        <dbReference type="Proteomes" id="UP000283833"/>
    </source>
</evidence>
<organism evidence="2 3">
    <name type="scientific">Phocaeicola vulgatus</name>
    <name type="common">Bacteroides vulgatus</name>
    <dbReference type="NCBI Taxonomy" id="821"/>
    <lineage>
        <taxon>Bacteria</taxon>
        <taxon>Pseudomonadati</taxon>
        <taxon>Bacteroidota</taxon>
        <taxon>Bacteroidia</taxon>
        <taxon>Bacteroidales</taxon>
        <taxon>Bacteroidaceae</taxon>
        <taxon>Phocaeicola</taxon>
    </lineage>
</organism>
<dbReference type="Pfam" id="PF20194">
    <property type="entry name" value="DUF6557"/>
    <property type="match status" value="1"/>
</dbReference>
<protein>
    <recommendedName>
        <fullName evidence="1">Calcineurin-like phosphoesterase domain-containing protein</fullName>
    </recommendedName>
</protein>
<dbReference type="PANTHER" id="PTHR12905:SF0">
    <property type="entry name" value="CALCINEURIN-LIKE PHOSPHOESTERASE DOMAIN-CONTAINING PROTEIN"/>
    <property type="match status" value="1"/>
</dbReference>
<evidence type="ECO:0000259" key="1">
    <source>
        <dbReference type="Pfam" id="PF00149"/>
    </source>
</evidence>
<dbReference type="InterPro" id="IPR029052">
    <property type="entry name" value="Metallo-depent_PP-like"/>
</dbReference>
<gene>
    <name evidence="2" type="ORF">DWX04_05010</name>
</gene>